<evidence type="ECO:0000313" key="2">
    <source>
        <dbReference type="Proteomes" id="UP000232003"/>
    </source>
</evidence>
<protein>
    <submittedName>
        <fullName evidence="1">Uncharacterized protein</fullName>
    </submittedName>
</protein>
<accession>A0A2K8SIW0</accession>
<name>A0A2K8SIW0_9NOSO</name>
<dbReference type="AlphaFoldDB" id="A0A2K8SIW0"/>
<dbReference type="EMBL" id="CP024785">
    <property type="protein sequence ID" value="AUB35367.1"/>
    <property type="molecule type" value="Genomic_DNA"/>
</dbReference>
<evidence type="ECO:0000313" key="1">
    <source>
        <dbReference type="EMBL" id="AUB35367.1"/>
    </source>
</evidence>
<dbReference type="Proteomes" id="UP000232003">
    <property type="component" value="Chromosome"/>
</dbReference>
<dbReference type="KEGG" id="nfl:COO91_01245"/>
<proteinExistence type="predicted"/>
<sequence>MESGLTISKKLDLMAHSPSMYLWDWALVFPPSPLPFTPPSHESELLDKY</sequence>
<reference evidence="1 2" key="1">
    <citation type="submission" date="2017-11" db="EMBL/GenBank/DDBJ databases">
        <title>Complete genome of a free-living desiccation-tolerant cyanobacterium and its photosynthetic adaptation to extreme terrestrial habitat.</title>
        <authorList>
            <person name="Shang J."/>
        </authorList>
    </citation>
    <scope>NUCLEOTIDE SEQUENCE [LARGE SCALE GENOMIC DNA]</scope>
    <source>
        <strain evidence="1 2">CCNUN1</strain>
    </source>
</reference>
<keyword evidence="2" id="KW-1185">Reference proteome</keyword>
<organism evidence="1 2">
    <name type="scientific">Nostoc flagelliforme CCNUN1</name>
    <dbReference type="NCBI Taxonomy" id="2038116"/>
    <lineage>
        <taxon>Bacteria</taxon>
        <taxon>Bacillati</taxon>
        <taxon>Cyanobacteriota</taxon>
        <taxon>Cyanophyceae</taxon>
        <taxon>Nostocales</taxon>
        <taxon>Nostocaceae</taxon>
        <taxon>Nostoc</taxon>
    </lineage>
</organism>
<gene>
    <name evidence="1" type="ORF">COO91_01245</name>
</gene>